<keyword evidence="2" id="KW-1185">Reference proteome</keyword>
<gene>
    <name evidence="1" type="ORF">WN944_011151</name>
</gene>
<protein>
    <submittedName>
        <fullName evidence="1">Uncharacterized protein</fullName>
    </submittedName>
</protein>
<dbReference type="Proteomes" id="UP001428341">
    <property type="component" value="Unassembled WGS sequence"/>
</dbReference>
<evidence type="ECO:0000313" key="1">
    <source>
        <dbReference type="EMBL" id="KAK9222715.1"/>
    </source>
</evidence>
<dbReference type="EMBL" id="JBCGBO010000002">
    <property type="protein sequence ID" value="KAK9222715.1"/>
    <property type="molecule type" value="Genomic_DNA"/>
</dbReference>
<sequence length="130" mass="14363">MINIACSPMILRVPNMAKLPETEATNGETCSKDSFKHVGVKIESEDGENNFKVWYDKNCAKTSSVWTMDNCSNSLTWVGVEILQIMYQIPRSIEMNLLESDLISEPPTGCVGFTKAMFKVGASLPLAPNI</sequence>
<reference evidence="1 2" key="1">
    <citation type="submission" date="2024-05" db="EMBL/GenBank/DDBJ databases">
        <title>Haplotype-resolved chromosome-level genome assembly of Huyou (Citrus changshanensis).</title>
        <authorList>
            <person name="Miao C."/>
            <person name="Chen W."/>
            <person name="Wu Y."/>
            <person name="Wang L."/>
            <person name="Zhao S."/>
            <person name="Grierson D."/>
            <person name="Xu C."/>
            <person name="Chen K."/>
        </authorList>
    </citation>
    <scope>NUCLEOTIDE SEQUENCE [LARGE SCALE GENOMIC DNA]</scope>
    <source>
        <strain evidence="1">01-14</strain>
        <tissue evidence="1">Leaf</tissue>
    </source>
</reference>
<dbReference type="AlphaFoldDB" id="A0AAP0QTG8"/>
<proteinExistence type="predicted"/>
<comment type="caution">
    <text evidence="1">The sequence shown here is derived from an EMBL/GenBank/DDBJ whole genome shotgun (WGS) entry which is preliminary data.</text>
</comment>
<name>A0AAP0QTG8_9ROSI</name>
<accession>A0AAP0QTG8</accession>
<evidence type="ECO:0000313" key="2">
    <source>
        <dbReference type="Proteomes" id="UP001428341"/>
    </source>
</evidence>
<organism evidence="1 2">
    <name type="scientific">Citrus x changshan-huyou</name>
    <dbReference type="NCBI Taxonomy" id="2935761"/>
    <lineage>
        <taxon>Eukaryota</taxon>
        <taxon>Viridiplantae</taxon>
        <taxon>Streptophyta</taxon>
        <taxon>Embryophyta</taxon>
        <taxon>Tracheophyta</taxon>
        <taxon>Spermatophyta</taxon>
        <taxon>Magnoliopsida</taxon>
        <taxon>eudicotyledons</taxon>
        <taxon>Gunneridae</taxon>
        <taxon>Pentapetalae</taxon>
        <taxon>rosids</taxon>
        <taxon>malvids</taxon>
        <taxon>Sapindales</taxon>
        <taxon>Rutaceae</taxon>
        <taxon>Aurantioideae</taxon>
        <taxon>Citrus</taxon>
    </lineage>
</organism>